<dbReference type="Proteomes" id="UP000315471">
    <property type="component" value="Unassembled WGS sequence"/>
</dbReference>
<sequence>MASNNVKREIWGRKRLDAASIHRHQKLFHVQLRGPFKHDVTQWAGGERKWMGNRHEKHENAQE</sequence>
<reference evidence="1 2" key="1">
    <citation type="submission" date="2019-02" db="EMBL/GenBank/DDBJ databases">
        <title>Deep-cultivation of Planctomycetes and their phenomic and genomic characterization uncovers novel biology.</title>
        <authorList>
            <person name="Wiegand S."/>
            <person name="Jogler M."/>
            <person name="Boedeker C."/>
            <person name="Pinto D."/>
            <person name="Vollmers J."/>
            <person name="Rivas-Marin E."/>
            <person name="Kohn T."/>
            <person name="Peeters S.H."/>
            <person name="Heuer A."/>
            <person name="Rast P."/>
            <person name="Oberbeckmann S."/>
            <person name="Bunk B."/>
            <person name="Jeske O."/>
            <person name="Meyerdierks A."/>
            <person name="Storesund J.E."/>
            <person name="Kallscheuer N."/>
            <person name="Luecker S."/>
            <person name="Lage O.M."/>
            <person name="Pohl T."/>
            <person name="Merkel B.J."/>
            <person name="Hornburger P."/>
            <person name="Mueller R.-W."/>
            <person name="Bruemmer F."/>
            <person name="Labrenz M."/>
            <person name="Spormann A.M."/>
            <person name="Op Den Camp H."/>
            <person name="Overmann J."/>
            <person name="Amann R."/>
            <person name="Jetten M.S.M."/>
            <person name="Mascher T."/>
            <person name="Medema M.H."/>
            <person name="Devos D.P."/>
            <person name="Kaster A.-K."/>
            <person name="Ovreas L."/>
            <person name="Rohde M."/>
            <person name="Galperin M.Y."/>
            <person name="Jogler C."/>
        </authorList>
    </citation>
    <scope>NUCLEOTIDE SEQUENCE [LARGE SCALE GENOMIC DNA]</scope>
    <source>
        <strain evidence="1 2">Q31b</strain>
    </source>
</reference>
<dbReference type="EMBL" id="SJPY01000012">
    <property type="protein sequence ID" value="TWU34091.1"/>
    <property type="molecule type" value="Genomic_DNA"/>
</dbReference>
<organism evidence="1 2">
    <name type="scientific">Novipirellula aureliae</name>
    <dbReference type="NCBI Taxonomy" id="2527966"/>
    <lineage>
        <taxon>Bacteria</taxon>
        <taxon>Pseudomonadati</taxon>
        <taxon>Planctomycetota</taxon>
        <taxon>Planctomycetia</taxon>
        <taxon>Pirellulales</taxon>
        <taxon>Pirellulaceae</taxon>
        <taxon>Novipirellula</taxon>
    </lineage>
</organism>
<evidence type="ECO:0000313" key="1">
    <source>
        <dbReference type="EMBL" id="TWU34091.1"/>
    </source>
</evidence>
<comment type="caution">
    <text evidence="1">The sequence shown here is derived from an EMBL/GenBank/DDBJ whole genome shotgun (WGS) entry which is preliminary data.</text>
</comment>
<proteinExistence type="predicted"/>
<dbReference type="AlphaFoldDB" id="A0A5C6DED7"/>
<keyword evidence="2" id="KW-1185">Reference proteome</keyword>
<name>A0A5C6DED7_9BACT</name>
<protein>
    <submittedName>
        <fullName evidence="1">Uncharacterized protein</fullName>
    </submittedName>
</protein>
<accession>A0A5C6DED7</accession>
<gene>
    <name evidence="1" type="ORF">Q31b_55620</name>
</gene>
<evidence type="ECO:0000313" key="2">
    <source>
        <dbReference type="Proteomes" id="UP000315471"/>
    </source>
</evidence>